<evidence type="ECO:0000313" key="3">
    <source>
        <dbReference type="Proteomes" id="UP000008783"/>
    </source>
</evidence>
<dbReference type="PANTHER" id="PTHR38248:SF2">
    <property type="entry name" value="FUNK1 11"/>
    <property type="match status" value="1"/>
</dbReference>
<keyword evidence="3" id="KW-1185">Reference proteome</keyword>
<feature type="compositionally biased region" description="Polar residues" evidence="1">
    <location>
        <begin position="106"/>
        <end position="137"/>
    </location>
</feature>
<dbReference type="KEGG" id="pgr:PGTG_10791"/>
<dbReference type="EMBL" id="DS178291">
    <property type="protein sequence ID" value="EFP84632.1"/>
    <property type="molecule type" value="Genomic_DNA"/>
</dbReference>
<reference key="1">
    <citation type="submission" date="2007-01" db="EMBL/GenBank/DDBJ databases">
        <title>The Genome Sequence of Puccinia graminis f. sp. tritici Strain CRL 75-36-700-3.</title>
        <authorList>
            <consortium name="The Broad Institute Genome Sequencing Platform"/>
            <person name="Birren B."/>
            <person name="Lander E."/>
            <person name="Galagan J."/>
            <person name="Nusbaum C."/>
            <person name="Devon K."/>
            <person name="Cuomo C."/>
            <person name="Jaffe D."/>
            <person name="Butler J."/>
            <person name="Alvarez P."/>
            <person name="Gnerre S."/>
            <person name="Grabherr M."/>
            <person name="Mauceli E."/>
            <person name="Brockman W."/>
            <person name="Young S."/>
            <person name="LaButti K."/>
            <person name="Sykes S."/>
            <person name="DeCaprio D."/>
            <person name="Crawford M."/>
            <person name="Koehrsen M."/>
            <person name="Engels R."/>
            <person name="Montgomery P."/>
            <person name="Pearson M."/>
            <person name="Howarth C."/>
            <person name="Larson L."/>
            <person name="White J."/>
            <person name="Zeng Q."/>
            <person name="Kodira C."/>
            <person name="Yandava C."/>
            <person name="Alvarado L."/>
            <person name="O'Leary S."/>
            <person name="Szabo L."/>
            <person name="Dean R."/>
            <person name="Schein J."/>
        </authorList>
    </citation>
    <scope>NUCLEOTIDE SEQUENCE</scope>
    <source>
        <strain>CRL 75-36-700-3</strain>
    </source>
</reference>
<evidence type="ECO:0000313" key="2">
    <source>
        <dbReference type="EMBL" id="EFP84632.1"/>
    </source>
</evidence>
<dbReference type="AlphaFoldDB" id="E3KK07"/>
<gene>
    <name evidence="2" type="ORF">PGTG_10791</name>
</gene>
<reference evidence="3" key="2">
    <citation type="journal article" date="2011" name="Proc. Natl. Acad. Sci. U.S.A.">
        <title>Obligate biotrophy features unraveled by the genomic analysis of rust fungi.</title>
        <authorList>
            <person name="Duplessis S."/>
            <person name="Cuomo C.A."/>
            <person name="Lin Y.-C."/>
            <person name="Aerts A."/>
            <person name="Tisserant E."/>
            <person name="Veneault-Fourrey C."/>
            <person name="Joly D.L."/>
            <person name="Hacquard S."/>
            <person name="Amselem J."/>
            <person name="Cantarel B.L."/>
            <person name="Chiu R."/>
            <person name="Coutinho P.M."/>
            <person name="Feau N."/>
            <person name="Field M."/>
            <person name="Frey P."/>
            <person name="Gelhaye E."/>
            <person name="Goldberg J."/>
            <person name="Grabherr M.G."/>
            <person name="Kodira C.D."/>
            <person name="Kohler A."/>
            <person name="Kuees U."/>
            <person name="Lindquist E.A."/>
            <person name="Lucas S.M."/>
            <person name="Mago R."/>
            <person name="Mauceli E."/>
            <person name="Morin E."/>
            <person name="Murat C."/>
            <person name="Pangilinan J.L."/>
            <person name="Park R."/>
            <person name="Pearson M."/>
            <person name="Quesneville H."/>
            <person name="Rouhier N."/>
            <person name="Sakthikumar S."/>
            <person name="Salamov A.A."/>
            <person name="Schmutz J."/>
            <person name="Selles B."/>
            <person name="Shapiro H."/>
            <person name="Tanguay P."/>
            <person name="Tuskan G.A."/>
            <person name="Henrissat B."/>
            <person name="Van de Peer Y."/>
            <person name="Rouze P."/>
            <person name="Ellis J.G."/>
            <person name="Dodds P.N."/>
            <person name="Schein J.E."/>
            <person name="Zhong S."/>
            <person name="Hamelin R.C."/>
            <person name="Grigoriev I.V."/>
            <person name="Szabo L.J."/>
            <person name="Martin F."/>
        </authorList>
    </citation>
    <scope>NUCLEOTIDE SEQUENCE [LARGE SCALE GENOMIC DNA]</scope>
    <source>
        <strain evidence="3">CRL 75-36-700-3 / race SCCL</strain>
    </source>
</reference>
<dbReference type="PANTHER" id="PTHR38248">
    <property type="entry name" value="FUNK1 6"/>
    <property type="match status" value="1"/>
</dbReference>
<dbReference type="InParanoid" id="E3KK07"/>
<organism evidence="2 3">
    <name type="scientific">Puccinia graminis f. sp. tritici (strain CRL 75-36-700-3 / race SCCL)</name>
    <name type="common">Black stem rust fungus</name>
    <dbReference type="NCBI Taxonomy" id="418459"/>
    <lineage>
        <taxon>Eukaryota</taxon>
        <taxon>Fungi</taxon>
        <taxon>Dikarya</taxon>
        <taxon>Basidiomycota</taxon>
        <taxon>Pucciniomycotina</taxon>
        <taxon>Pucciniomycetes</taxon>
        <taxon>Pucciniales</taxon>
        <taxon>Pucciniaceae</taxon>
        <taxon>Puccinia</taxon>
    </lineage>
</organism>
<protein>
    <submittedName>
        <fullName evidence="2">Uncharacterized protein</fullName>
    </submittedName>
</protein>
<feature type="region of interest" description="Disordered" evidence="1">
    <location>
        <begin position="47"/>
        <end position="66"/>
    </location>
</feature>
<feature type="region of interest" description="Disordered" evidence="1">
    <location>
        <begin position="1"/>
        <end position="21"/>
    </location>
</feature>
<dbReference type="STRING" id="418459.E3KK07"/>
<proteinExistence type="predicted"/>
<name>E3KK07_PUCGT</name>
<dbReference type="GeneID" id="10546301"/>
<dbReference type="Proteomes" id="UP000008783">
    <property type="component" value="Unassembled WGS sequence"/>
</dbReference>
<feature type="region of interest" description="Disordered" evidence="1">
    <location>
        <begin position="106"/>
        <end position="138"/>
    </location>
</feature>
<evidence type="ECO:0000256" key="1">
    <source>
        <dbReference type="SAM" id="MobiDB-lite"/>
    </source>
</evidence>
<dbReference type="HOGENOM" id="CLU_1475835_0_0_1"/>
<sequence length="183" mass="20194">METPSKAPIGTSPTVSPPGPGPWSNLVGLTRVGPRFTLAWPAPAAQLPSTRHSTNLTRPHPSHGTSTYRNLYKISSLYSESTPAMTSLGMKRTEARPDEQMYQFINNKSNTPSSQPSYAPNSTRTGATSGLVNSSSCPHDRFPMLQGELKNLMYKDLPLLLERFIQHHHPDSVSLLPDYIHRT</sequence>
<dbReference type="OrthoDB" id="10463702at2759"/>
<accession>E3KK07</accession>
<dbReference type="RefSeq" id="XP_003329051.1">
    <property type="nucleotide sequence ID" value="XM_003329003.1"/>
</dbReference>
<dbReference type="VEuPathDB" id="FungiDB:PGTG_10791"/>